<evidence type="ECO:0000256" key="1">
    <source>
        <dbReference type="SAM" id="Phobius"/>
    </source>
</evidence>
<keyword evidence="1" id="KW-1133">Transmembrane helix</keyword>
<keyword evidence="1" id="KW-0812">Transmembrane</keyword>
<sequence length="179" mass="19552">MKTAIVYILTSLTLLIILTFARGKEVAGLIDEFRYRSALLRVLLVFSFIPTVAVAFIYVVAKSKPSGVVLAIFIACGLSSTILFLYGYKYLKSFVVTINENGAVISSIMGVRVIPFYIVKTAIYMSSSGNGGILCLYDGCNKKLIEFSGSISGIEVLARLVEANSSKFGVAFEARDRRF</sequence>
<reference evidence="2 3" key="1">
    <citation type="submission" date="2018-12" db="EMBL/GenBank/DDBJ databases">
        <title>Dyella dinghuensis sp. nov. DHOA06 and Dyella choica sp. nov. 4M-K27, isolated from forest soil.</title>
        <authorList>
            <person name="Qiu L.-H."/>
            <person name="Gao Z.-H."/>
        </authorList>
    </citation>
    <scope>NUCLEOTIDE SEQUENCE [LARGE SCALE GENOMIC DNA]</scope>
    <source>
        <strain evidence="2 3">4M-K27</strain>
    </source>
</reference>
<dbReference type="AlphaFoldDB" id="A0A432LZD8"/>
<accession>A0A432LZD8</accession>
<evidence type="ECO:0008006" key="4">
    <source>
        <dbReference type="Google" id="ProtNLM"/>
    </source>
</evidence>
<dbReference type="EMBL" id="RYYV01000041">
    <property type="protein sequence ID" value="RUL68994.1"/>
    <property type="molecule type" value="Genomic_DNA"/>
</dbReference>
<keyword evidence="3" id="KW-1185">Reference proteome</keyword>
<proteinExistence type="predicted"/>
<evidence type="ECO:0000313" key="2">
    <source>
        <dbReference type="EMBL" id="RUL68994.1"/>
    </source>
</evidence>
<protein>
    <recommendedName>
        <fullName evidence="4">DUF304 domain-containing protein</fullName>
    </recommendedName>
</protein>
<feature type="transmembrane region" description="Helical" evidence="1">
    <location>
        <begin position="68"/>
        <end position="88"/>
    </location>
</feature>
<keyword evidence="1" id="KW-0472">Membrane</keyword>
<organism evidence="2 3">
    <name type="scientific">Dyella choica</name>
    <dbReference type="NCBI Taxonomy" id="1927959"/>
    <lineage>
        <taxon>Bacteria</taxon>
        <taxon>Pseudomonadati</taxon>
        <taxon>Pseudomonadota</taxon>
        <taxon>Gammaproteobacteria</taxon>
        <taxon>Lysobacterales</taxon>
        <taxon>Rhodanobacteraceae</taxon>
        <taxon>Dyella</taxon>
    </lineage>
</organism>
<dbReference type="Proteomes" id="UP000274358">
    <property type="component" value="Unassembled WGS sequence"/>
</dbReference>
<feature type="transmembrane region" description="Helical" evidence="1">
    <location>
        <begin position="39"/>
        <end position="61"/>
    </location>
</feature>
<dbReference type="RefSeq" id="WP_126687167.1">
    <property type="nucleotide sequence ID" value="NZ_RYYV01000041.1"/>
</dbReference>
<comment type="caution">
    <text evidence="2">The sequence shown here is derived from an EMBL/GenBank/DDBJ whole genome shotgun (WGS) entry which is preliminary data.</text>
</comment>
<gene>
    <name evidence="2" type="ORF">EKH80_23125</name>
</gene>
<name>A0A432LZD8_9GAMM</name>
<evidence type="ECO:0000313" key="3">
    <source>
        <dbReference type="Proteomes" id="UP000274358"/>
    </source>
</evidence>